<dbReference type="Pfam" id="PF00431">
    <property type="entry name" value="CUB"/>
    <property type="match status" value="3"/>
</dbReference>
<keyword evidence="3" id="KW-0812">Transmembrane</keyword>
<dbReference type="PROSITE" id="PS01180">
    <property type="entry name" value="CUB"/>
    <property type="match status" value="2"/>
</dbReference>
<keyword evidence="5" id="KW-1185">Reference proteome</keyword>
<dbReference type="Proteomes" id="UP000046393">
    <property type="component" value="Unplaced"/>
</dbReference>
<comment type="caution">
    <text evidence="2">Lacks conserved residue(s) required for the propagation of feature annotation.</text>
</comment>
<dbReference type="GO" id="GO:0005886">
    <property type="term" value="C:plasma membrane"/>
    <property type="evidence" value="ECO:0007669"/>
    <property type="project" value="TreeGrafter"/>
</dbReference>
<feature type="transmembrane region" description="Helical" evidence="3">
    <location>
        <begin position="476"/>
        <end position="495"/>
    </location>
</feature>
<dbReference type="InterPro" id="IPR053207">
    <property type="entry name" value="Non-NMDA_GluR_Accessory"/>
</dbReference>
<evidence type="ECO:0000313" key="5">
    <source>
        <dbReference type="Proteomes" id="UP000046393"/>
    </source>
</evidence>
<evidence type="ECO:0000259" key="4">
    <source>
        <dbReference type="PROSITE" id="PS01180"/>
    </source>
</evidence>
<dbReference type="CDD" id="cd00041">
    <property type="entry name" value="CUB"/>
    <property type="match status" value="1"/>
</dbReference>
<dbReference type="FunFam" id="2.60.120.290:FF:000058">
    <property type="entry name" value="CUB domaincontaining protein"/>
    <property type="match status" value="1"/>
</dbReference>
<dbReference type="PANTHER" id="PTHR47537:SF2">
    <property type="entry name" value="CUBILIN"/>
    <property type="match status" value="1"/>
</dbReference>
<dbReference type="PANTHER" id="PTHR47537">
    <property type="entry name" value="CUBILIN"/>
    <property type="match status" value="1"/>
</dbReference>
<organism evidence="5 6">
    <name type="scientific">Syphacia muris</name>
    <dbReference type="NCBI Taxonomy" id="451379"/>
    <lineage>
        <taxon>Eukaryota</taxon>
        <taxon>Metazoa</taxon>
        <taxon>Ecdysozoa</taxon>
        <taxon>Nematoda</taxon>
        <taxon>Chromadorea</taxon>
        <taxon>Rhabditida</taxon>
        <taxon>Spirurina</taxon>
        <taxon>Oxyuridomorpha</taxon>
        <taxon>Oxyuroidea</taxon>
        <taxon>Oxyuridae</taxon>
        <taxon>Syphacia</taxon>
    </lineage>
</organism>
<keyword evidence="1" id="KW-1015">Disulfide bond</keyword>
<keyword evidence="3" id="KW-0472">Membrane</keyword>
<feature type="domain" description="CUB" evidence="4">
    <location>
        <begin position="329"/>
        <end position="447"/>
    </location>
</feature>
<dbReference type="SUPFAM" id="SSF49854">
    <property type="entry name" value="Spermadhesin, CUB domain"/>
    <property type="match status" value="4"/>
</dbReference>
<dbReference type="AlphaFoldDB" id="A0A0N5AIG0"/>
<protein>
    <submittedName>
        <fullName evidence="6">CUB domain-containing protein</fullName>
    </submittedName>
</protein>
<dbReference type="InterPro" id="IPR035914">
    <property type="entry name" value="Sperma_CUB_dom_sf"/>
</dbReference>
<dbReference type="Gene3D" id="2.60.120.290">
    <property type="entry name" value="Spermadhesin, CUB domain"/>
    <property type="match status" value="4"/>
</dbReference>
<sequence length="500" mass="57706">MLLTLLSLSAQNHFGNEQRSFENRCLIYKFSAPPNHIVIVTFDTFSLAPKQSRCIDFLRVYDDTVNGLINENSRYSGEYCGNQVILLCFISKHRSKLSSGFKGTFRFVSKGNFRSNAINSGGCRYLVNVLEGNLFSPLYPHQYPPKSDCSYELPPKAAKRLLLTLEFLELAASNCYQNYIEIFQLEPKTGIINSATLFQKNINSAFKCTFIFKGSPEEQVQITFLYFNLYLPSTNIHNDSERCKNVDRVLVYVRIGKGMSLIGDFCGRKLPPRIMSVRNYLELIYEVRSPTMNVAASATAPYAFKLRYDFRTDLGLAEMNGERNKSKECYYVFRSTRQKVGNIQSPNYPGLYPRMIYCHYVFYGLEKEIVIISFENFDVEGLPTCEEESSDYVLFSNYQTDDRTNRKFCGQLKPTQPIKSESNYFRMTFRSNSMFDGYGFYAHYQLIYFNNLCIIVLCTAYKAFFVNSFFIENNIMLLLCLCCYCYILLASTITVTCYCC</sequence>
<evidence type="ECO:0000256" key="3">
    <source>
        <dbReference type="SAM" id="Phobius"/>
    </source>
</evidence>
<feature type="transmembrane region" description="Helical" evidence="3">
    <location>
        <begin position="446"/>
        <end position="464"/>
    </location>
</feature>
<dbReference type="WBParaSite" id="SMUV_0000420601-mRNA-1">
    <property type="protein sequence ID" value="SMUV_0000420601-mRNA-1"/>
    <property type="gene ID" value="SMUV_0000420601"/>
</dbReference>
<evidence type="ECO:0000256" key="1">
    <source>
        <dbReference type="ARBA" id="ARBA00023157"/>
    </source>
</evidence>
<feature type="domain" description="CUB" evidence="4">
    <location>
        <begin position="123"/>
        <end position="311"/>
    </location>
</feature>
<keyword evidence="3" id="KW-1133">Transmembrane helix</keyword>
<evidence type="ECO:0000256" key="2">
    <source>
        <dbReference type="PROSITE-ProRule" id="PRU00059"/>
    </source>
</evidence>
<accession>A0A0N5AIG0</accession>
<evidence type="ECO:0000313" key="6">
    <source>
        <dbReference type="WBParaSite" id="SMUV_0000420601-mRNA-1"/>
    </source>
</evidence>
<name>A0A0N5AIG0_9BILA</name>
<dbReference type="STRING" id="451379.A0A0N5AIG0"/>
<dbReference type="InterPro" id="IPR000859">
    <property type="entry name" value="CUB_dom"/>
</dbReference>
<reference evidence="6" key="1">
    <citation type="submission" date="2017-02" db="UniProtKB">
        <authorList>
            <consortium name="WormBaseParasite"/>
        </authorList>
    </citation>
    <scope>IDENTIFICATION</scope>
</reference>
<dbReference type="SMART" id="SM00042">
    <property type="entry name" value="CUB"/>
    <property type="match status" value="2"/>
</dbReference>
<proteinExistence type="predicted"/>